<comment type="caution">
    <text evidence="3">The sequence shown here is derived from an EMBL/GenBank/DDBJ whole genome shotgun (WGS) entry which is preliminary data.</text>
</comment>
<evidence type="ECO:0000313" key="3">
    <source>
        <dbReference type="EMBL" id="HIX19258.1"/>
    </source>
</evidence>
<evidence type="ECO:0000313" key="4">
    <source>
        <dbReference type="Proteomes" id="UP000823964"/>
    </source>
</evidence>
<feature type="region of interest" description="Disordered" evidence="1">
    <location>
        <begin position="296"/>
        <end position="377"/>
    </location>
</feature>
<reference evidence="3" key="1">
    <citation type="journal article" date="2021" name="PeerJ">
        <title>Extensive microbial diversity within the chicken gut microbiome revealed by metagenomics and culture.</title>
        <authorList>
            <person name="Gilroy R."/>
            <person name="Ravi A."/>
            <person name="Getino M."/>
            <person name="Pursley I."/>
            <person name="Horton D.L."/>
            <person name="Alikhan N.F."/>
            <person name="Baker D."/>
            <person name="Gharbi K."/>
            <person name="Hall N."/>
            <person name="Watson M."/>
            <person name="Adriaenssens E.M."/>
            <person name="Foster-Nyarko E."/>
            <person name="Jarju S."/>
            <person name="Secka A."/>
            <person name="Antonio M."/>
            <person name="Oren A."/>
            <person name="Chaudhuri R.R."/>
            <person name="La Ragione R."/>
            <person name="Hildebrand F."/>
            <person name="Pallen M.J."/>
        </authorList>
    </citation>
    <scope>NUCLEOTIDE SEQUENCE</scope>
    <source>
        <strain evidence="3">14975</strain>
    </source>
</reference>
<evidence type="ECO:0000256" key="1">
    <source>
        <dbReference type="SAM" id="MobiDB-lite"/>
    </source>
</evidence>
<keyword evidence="2" id="KW-0732">Signal</keyword>
<dbReference type="EMBL" id="DXFQ01000021">
    <property type="protein sequence ID" value="HIX19258.1"/>
    <property type="molecule type" value="Genomic_DNA"/>
</dbReference>
<proteinExistence type="predicted"/>
<feature type="compositionally biased region" description="Basic and acidic residues" evidence="1">
    <location>
        <begin position="361"/>
        <end position="377"/>
    </location>
</feature>
<feature type="signal peptide" evidence="2">
    <location>
        <begin position="1"/>
        <end position="32"/>
    </location>
</feature>
<sequence>MHSPLDITAKHLCAALAAGAALVLSLAPTAEAARRVRDCLTLDQLQYNIPESTLQGQDLVLCMRIRGCDVIALADRLGQIGAIFVLSGSKTDSGTVQEVTAALIKLLGEYETSSARITCGGRAANVICLDEVLKANTPSSFCWLGASAVECIAVARIRHRGRVVGIDGTRLTVEIPHRSYTRMQTTVNLETASRIECLDCRLGRNIKRNASGVSSIASEYGLNNSEEIESEDMRSIMRLYQTKRPLIKGTAVMRDPQADTENDDGKVEVEFIGSVEGYGVRFATCDALVQAASERGRKSAFSYPEKDAALPDKLSPLPEPDDASDSPDATRPDSDNNGNKAGSPNSGNNPDAAPSGPLSVEEARRLYIDRLRSLGQP</sequence>
<evidence type="ECO:0000256" key="2">
    <source>
        <dbReference type="SAM" id="SignalP"/>
    </source>
</evidence>
<dbReference type="AlphaFoldDB" id="A0A9D1VA06"/>
<dbReference type="Proteomes" id="UP000823964">
    <property type="component" value="Unassembled WGS sequence"/>
</dbReference>
<organism evidence="3 4">
    <name type="scientific">Candidatus Akkermansia intestinigallinarum</name>
    <dbReference type="NCBI Taxonomy" id="2838431"/>
    <lineage>
        <taxon>Bacteria</taxon>
        <taxon>Pseudomonadati</taxon>
        <taxon>Verrucomicrobiota</taxon>
        <taxon>Verrucomicrobiia</taxon>
        <taxon>Verrucomicrobiales</taxon>
        <taxon>Akkermansiaceae</taxon>
        <taxon>Akkermansia</taxon>
    </lineage>
</organism>
<feature type="chain" id="PRO_5038657766" evidence="2">
    <location>
        <begin position="33"/>
        <end position="377"/>
    </location>
</feature>
<name>A0A9D1VA06_9BACT</name>
<gene>
    <name evidence="3" type="ORF">H9862_01490</name>
</gene>
<protein>
    <submittedName>
        <fullName evidence="3">Uncharacterized protein</fullName>
    </submittedName>
</protein>
<feature type="compositionally biased region" description="Polar residues" evidence="1">
    <location>
        <begin position="336"/>
        <end position="349"/>
    </location>
</feature>
<accession>A0A9D1VA06</accession>
<reference evidence="3" key="2">
    <citation type="submission" date="2021-04" db="EMBL/GenBank/DDBJ databases">
        <authorList>
            <person name="Gilroy R."/>
        </authorList>
    </citation>
    <scope>NUCLEOTIDE SEQUENCE</scope>
    <source>
        <strain evidence="3">14975</strain>
    </source>
</reference>